<organism evidence="2 3">
    <name type="scientific">Oerskovia enterophila</name>
    <dbReference type="NCBI Taxonomy" id="43678"/>
    <lineage>
        <taxon>Bacteria</taxon>
        <taxon>Bacillati</taxon>
        <taxon>Actinomycetota</taxon>
        <taxon>Actinomycetes</taxon>
        <taxon>Micrococcales</taxon>
        <taxon>Cellulomonadaceae</taxon>
        <taxon>Oerskovia</taxon>
    </lineage>
</organism>
<dbReference type="Proteomes" id="UP000076447">
    <property type="component" value="Unassembled WGS sequence"/>
</dbReference>
<evidence type="ECO:0000256" key="1">
    <source>
        <dbReference type="SAM" id="MobiDB-lite"/>
    </source>
</evidence>
<dbReference type="EMBL" id="LRIE01000081">
    <property type="protein sequence ID" value="KZM34220.1"/>
    <property type="molecule type" value="Genomic_DNA"/>
</dbReference>
<reference evidence="2 3" key="1">
    <citation type="submission" date="2016-01" db="EMBL/GenBank/DDBJ databases">
        <title>Genome sequence of Oerskovia enterophila VJag, an agar and cellulose degrading bacterium.</title>
        <authorList>
            <person name="Poehlein A."/>
            <person name="Jag V."/>
            <person name="Bengelsdorf F."/>
            <person name="Duerre P."/>
            <person name="Daniel R."/>
        </authorList>
    </citation>
    <scope>NUCLEOTIDE SEQUENCE [LARGE SCALE GENOMIC DNA]</scope>
    <source>
        <strain evidence="2 3">VJag</strain>
    </source>
</reference>
<dbReference type="AlphaFoldDB" id="A0A163QJ83"/>
<sequence length="309" mass="33458">MVPDHAATHSRYPCRRSATPATGRSTPARSQSTGNWSAGLQHPSPSVNGVPSPTAEALDHDRSPSSVLPMPAAPRPAPVSWHLSATSKVRQITAPPARRRSTTTSTRDAAHGPSTPGRRARPPLPALRRIEQLFARYAAYEVSWSVLGDDPPSMCAGTRGHSPRPLSPSPTASTDAHCPRALVYKPHGGGRHPQSCPQGLGVCPPATHRCPQKWTTASPIPCVQATLSCVRLVLPRPQLTSLCTCLWITVDEGAHRVDRGDLTGGRRAVDNWSSTVPPIYPQARPRFIHMEKGHLTWEETAFPHFAQHR</sequence>
<evidence type="ECO:0000313" key="2">
    <source>
        <dbReference type="EMBL" id="KZM34220.1"/>
    </source>
</evidence>
<comment type="caution">
    <text evidence="2">The sequence shown here is derived from an EMBL/GenBank/DDBJ whole genome shotgun (WGS) entry which is preliminary data.</text>
</comment>
<evidence type="ECO:0000313" key="3">
    <source>
        <dbReference type="Proteomes" id="UP000076447"/>
    </source>
</evidence>
<dbReference type="PATRIC" id="fig|43678.3.peg.3199"/>
<name>A0A163QJ83_9CELL</name>
<feature type="region of interest" description="Disordered" evidence="1">
    <location>
        <begin position="1"/>
        <end position="124"/>
    </location>
</feature>
<protein>
    <submittedName>
        <fullName evidence="2">Uncharacterized protein</fullName>
    </submittedName>
</protein>
<accession>A0A163QJ83</accession>
<proteinExistence type="predicted"/>
<feature type="compositionally biased region" description="Polar residues" evidence="1">
    <location>
        <begin position="19"/>
        <end position="51"/>
    </location>
</feature>
<gene>
    <name evidence="2" type="ORF">OJAG_30520</name>
</gene>